<dbReference type="GO" id="GO:0005634">
    <property type="term" value="C:nucleus"/>
    <property type="evidence" value="ECO:0007669"/>
    <property type="project" value="UniProtKB-SubCell"/>
</dbReference>
<evidence type="ECO:0000256" key="4">
    <source>
        <dbReference type="ARBA" id="ARBA00022771"/>
    </source>
</evidence>
<evidence type="ECO:0000256" key="5">
    <source>
        <dbReference type="ARBA" id="ARBA00022833"/>
    </source>
</evidence>
<feature type="domain" description="C2H2-type" evidence="11">
    <location>
        <begin position="479"/>
        <end position="506"/>
    </location>
</feature>
<evidence type="ECO:0000256" key="2">
    <source>
        <dbReference type="ARBA" id="ARBA00022723"/>
    </source>
</evidence>
<dbReference type="PROSITE" id="PS50157">
    <property type="entry name" value="ZINC_FINGER_C2H2_2"/>
    <property type="match status" value="3"/>
</dbReference>
<reference evidence="12" key="2">
    <citation type="submission" date="2025-09" db="UniProtKB">
        <authorList>
            <consortium name="Ensembl"/>
        </authorList>
    </citation>
    <scope>IDENTIFICATION</scope>
</reference>
<evidence type="ECO:0000256" key="3">
    <source>
        <dbReference type="ARBA" id="ARBA00022737"/>
    </source>
</evidence>
<evidence type="ECO:0000313" key="13">
    <source>
        <dbReference type="Proteomes" id="UP000694546"/>
    </source>
</evidence>
<dbReference type="OMA" id="IKEECAE"/>
<dbReference type="GO" id="GO:0000977">
    <property type="term" value="F:RNA polymerase II transcription regulatory region sequence-specific DNA binding"/>
    <property type="evidence" value="ECO:0007669"/>
    <property type="project" value="TreeGrafter"/>
</dbReference>
<reference evidence="12" key="1">
    <citation type="submission" date="2025-08" db="UniProtKB">
        <authorList>
            <consortium name="Ensembl"/>
        </authorList>
    </citation>
    <scope>IDENTIFICATION</scope>
</reference>
<sequence>MENCSFQTELVSIMEILAKAAVAEINRRVDDSCAVLRLEISQSQSDIYVLKKKCDVMEAELKRSRIRAKKKGFSPSVQAICSPMAKDVLNKEADTVSWGRESTIEQVQALQRGDLGSANEMDVLPIKEEGTEEDTWNHGNQGQSFDTSSVTEICSPLVKDISHKEVDLVSWGRESTLEQMQALQRGDLESGNEMDVLPIKEEGTEEDMWNSGHQGQSSRPLTPDVFPEHYPSESPPLLSDPTAPEPFPRQTAPQLLHDRTHPAMKREEPDRAAAAAACALDSGGAFLPEDEEEAEPQRWAPADRSSDDGSSGDPGFLFGAARPEYEQGPSLFKHGLPAIRYVGVDLGSPGHSAGKLHLASRLTAARARRRARNLSYKRLQQAHAHVHGEAHHSGSSHPPAQQQQQHQQQQQQHQQQQLQLQQQQQYMAAAGDMSDASQGPSAAGNPLGFCGGSRGNVALAKARMRAMSWRSGSVGDKRFCCTYCDKSFVRFCQLEEHLRRHTGEKPFSCLQCGRSFTKQCNLIRHAVVHSGEKPHQCAACGKCFTQRSSLKSHQKTAH</sequence>
<dbReference type="Pfam" id="PF00096">
    <property type="entry name" value="zf-C2H2"/>
    <property type="match status" value="2"/>
</dbReference>
<dbReference type="AlphaFoldDB" id="A0A8C5AZM9"/>
<feature type="compositionally biased region" description="Low complexity" evidence="10">
    <location>
        <begin position="401"/>
        <end position="425"/>
    </location>
</feature>
<keyword evidence="5" id="KW-0862">Zinc</keyword>
<dbReference type="OrthoDB" id="3437960at2759"/>
<feature type="region of interest" description="Disordered" evidence="10">
    <location>
        <begin position="205"/>
        <end position="256"/>
    </location>
</feature>
<dbReference type="SUPFAM" id="SSF57667">
    <property type="entry name" value="beta-beta-alpha zinc fingers"/>
    <property type="match status" value="2"/>
</dbReference>
<dbReference type="InterPro" id="IPR013087">
    <property type="entry name" value="Znf_C2H2_type"/>
</dbReference>
<feature type="region of interest" description="Disordered" evidence="10">
    <location>
        <begin position="381"/>
        <end position="447"/>
    </location>
</feature>
<keyword evidence="13" id="KW-1185">Reference proteome</keyword>
<protein>
    <recommendedName>
        <fullName evidence="11">C2H2-type domain-containing protein</fullName>
    </recommendedName>
</protein>
<feature type="compositionally biased region" description="Polar residues" evidence="10">
    <location>
        <begin position="211"/>
        <end position="220"/>
    </location>
</feature>
<dbReference type="Gene3D" id="3.30.160.60">
    <property type="entry name" value="Classic Zinc Finger"/>
    <property type="match status" value="3"/>
</dbReference>
<evidence type="ECO:0000256" key="1">
    <source>
        <dbReference type="ARBA" id="ARBA00004123"/>
    </source>
</evidence>
<dbReference type="SMART" id="SM00355">
    <property type="entry name" value="ZnF_C2H2"/>
    <property type="match status" value="3"/>
</dbReference>
<evidence type="ECO:0000256" key="6">
    <source>
        <dbReference type="ARBA" id="ARBA00023015"/>
    </source>
</evidence>
<keyword evidence="7" id="KW-0804">Transcription</keyword>
<evidence type="ECO:0000256" key="10">
    <source>
        <dbReference type="SAM" id="MobiDB-lite"/>
    </source>
</evidence>
<comment type="subcellular location">
    <subcellularLocation>
        <location evidence="1">Nucleus</location>
    </subcellularLocation>
</comment>
<dbReference type="PANTHER" id="PTHR14196:SF0">
    <property type="entry name" value="PROTEIN BOWEL"/>
    <property type="match status" value="1"/>
</dbReference>
<evidence type="ECO:0000256" key="9">
    <source>
        <dbReference type="PROSITE-ProRule" id="PRU00042"/>
    </source>
</evidence>
<dbReference type="InterPro" id="IPR036236">
    <property type="entry name" value="Znf_C2H2_sf"/>
</dbReference>
<proteinExistence type="predicted"/>
<evidence type="ECO:0000259" key="11">
    <source>
        <dbReference type="PROSITE" id="PS50157"/>
    </source>
</evidence>
<dbReference type="GO" id="GO:0008270">
    <property type="term" value="F:zinc ion binding"/>
    <property type="evidence" value="ECO:0007669"/>
    <property type="project" value="UniProtKB-KW"/>
</dbReference>
<feature type="domain" description="C2H2-type" evidence="11">
    <location>
        <begin position="507"/>
        <end position="534"/>
    </location>
</feature>
<feature type="region of interest" description="Disordered" evidence="10">
    <location>
        <begin position="289"/>
        <end position="321"/>
    </location>
</feature>
<dbReference type="PROSITE" id="PS00028">
    <property type="entry name" value="ZINC_FINGER_C2H2_1"/>
    <property type="match status" value="3"/>
</dbReference>
<accession>A0A8C5AZM9</accession>
<evidence type="ECO:0000256" key="8">
    <source>
        <dbReference type="ARBA" id="ARBA00023242"/>
    </source>
</evidence>
<evidence type="ECO:0000313" key="12">
    <source>
        <dbReference type="Ensembl" id="ENSGMOP00000039075.1"/>
    </source>
</evidence>
<dbReference type="GeneTree" id="ENSGT01150000286939"/>
<dbReference type="PANTHER" id="PTHR14196">
    <property type="entry name" value="ODD-SKIPPED - RELATED"/>
    <property type="match status" value="1"/>
</dbReference>
<name>A0A8C5AZM9_GADMO</name>
<keyword evidence="6" id="KW-0805">Transcription regulation</keyword>
<dbReference type="Ensembl" id="ENSGMOT00000058519.1">
    <property type="protein sequence ID" value="ENSGMOP00000039075.1"/>
    <property type="gene ID" value="ENSGMOG00000027783.1"/>
</dbReference>
<keyword evidence="2" id="KW-0479">Metal-binding</keyword>
<keyword evidence="3" id="KW-0677">Repeat</keyword>
<organism evidence="12 13">
    <name type="scientific">Gadus morhua</name>
    <name type="common">Atlantic cod</name>
    <dbReference type="NCBI Taxonomy" id="8049"/>
    <lineage>
        <taxon>Eukaryota</taxon>
        <taxon>Metazoa</taxon>
        <taxon>Chordata</taxon>
        <taxon>Craniata</taxon>
        <taxon>Vertebrata</taxon>
        <taxon>Euteleostomi</taxon>
        <taxon>Actinopterygii</taxon>
        <taxon>Neopterygii</taxon>
        <taxon>Teleostei</taxon>
        <taxon>Neoteleostei</taxon>
        <taxon>Acanthomorphata</taxon>
        <taxon>Zeiogadaria</taxon>
        <taxon>Gadariae</taxon>
        <taxon>Gadiformes</taxon>
        <taxon>Gadoidei</taxon>
        <taxon>Gadidae</taxon>
        <taxon>Gadus</taxon>
    </lineage>
</organism>
<feature type="domain" description="C2H2-type" evidence="11">
    <location>
        <begin position="535"/>
        <end position="558"/>
    </location>
</feature>
<evidence type="ECO:0000256" key="7">
    <source>
        <dbReference type="ARBA" id="ARBA00023163"/>
    </source>
</evidence>
<gene>
    <name evidence="12" type="primary">si:ch211-155e24.3</name>
</gene>
<keyword evidence="8" id="KW-0539">Nucleus</keyword>
<dbReference type="Proteomes" id="UP000694546">
    <property type="component" value="Chromosome 8"/>
</dbReference>
<keyword evidence="4 9" id="KW-0863">Zinc-finger</keyword>
<dbReference type="InterPro" id="IPR050717">
    <property type="entry name" value="C2H2-ZF_Transcription_Reg"/>
</dbReference>
<dbReference type="GO" id="GO:0000981">
    <property type="term" value="F:DNA-binding transcription factor activity, RNA polymerase II-specific"/>
    <property type="evidence" value="ECO:0007669"/>
    <property type="project" value="TreeGrafter"/>
</dbReference>